<comment type="caution">
    <text evidence="3">The sequence shown here is derived from an EMBL/GenBank/DDBJ whole genome shotgun (WGS) entry which is preliminary data.</text>
</comment>
<dbReference type="PANTHER" id="PTHR10039">
    <property type="entry name" value="AMELOGENIN"/>
    <property type="match status" value="1"/>
</dbReference>
<dbReference type="SUPFAM" id="SSF52540">
    <property type="entry name" value="P-loop containing nucleoside triphosphate hydrolases"/>
    <property type="match status" value="1"/>
</dbReference>
<dbReference type="InterPro" id="IPR056884">
    <property type="entry name" value="NPHP3-like_N"/>
</dbReference>
<gene>
    <name evidence="3" type="ORF">BDP27DRAFT_1429140</name>
</gene>
<dbReference type="Proteomes" id="UP000772434">
    <property type="component" value="Unassembled WGS sequence"/>
</dbReference>
<dbReference type="OrthoDB" id="3038309at2759"/>
<proteinExistence type="predicted"/>
<sequence>MSTTPKPSKFDLSNLIFKIEGIKLKLENPPKRGKISVTLQAKKDNTMPDKKDSVIESNHEKVNGEMEWKMNTDIVLDGRGLILVDIKEHHRSNPFASKSLVPNQFSLKNEDIFDTFVKSGVTGDTQEFILPEEHLTIILSLSCHSLENILKTFSPPQSLVSRLGKYQAGLDLMLQIATVLGGLNSKAGVVIGAVTQAFELLKSQEKCHKDILDLFAHMGDMLSVIADADPLKQHSKRVGGLIESTLNCIKDAVEQVLLKCRENMLKQLIFSSELAETISGFRDEFDNLREKYKLVLTQVTALLTLSSENARILMERLKPQPREGYKTCVDATRVSLLSDLVKSIKENSIVLLHGLAGTGKSSVMGSLEQKFHQRPVDSNLTGIELAVSFHCTRGTRSQDLSVLVPTLVYNIAQKFPAFGIYLANNLGIATSGGLYYQFKNLLHQPLASLKEENEYPTSQILVIIDALDEWAQDDESRKVFLVEIQRLCKNHDWLHFMITSRPNAEIMEALSSGKHLKTIDIQQDPNTQSDIENFLKQCLRTDKTMKQTITPDDELWLLSYVQSLFILADTAFKFLAQGLDPRKQLNILKKTQNGSKSGLNSYDVLYNLYTTVLEEAIQNHRMIKETI</sequence>
<organism evidence="3 4">
    <name type="scientific">Rhodocollybia butyracea</name>
    <dbReference type="NCBI Taxonomy" id="206335"/>
    <lineage>
        <taxon>Eukaryota</taxon>
        <taxon>Fungi</taxon>
        <taxon>Dikarya</taxon>
        <taxon>Basidiomycota</taxon>
        <taxon>Agaricomycotina</taxon>
        <taxon>Agaricomycetes</taxon>
        <taxon>Agaricomycetidae</taxon>
        <taxon>Agaricales</taxon>
        <taxon>Marasmiineae</taxon>
        <taxon>Omphalotaceae</taxon>
        <taxon>Rhodocollybia</taxon>
    </lineage>
</organism>
<keyword evidence="4" id="KW-1185">Reference proteome</keyword>
<keyword evidence="1" id="KW-0677">Repeat</keyword>
<evidence type="ECO:0000313" key="4">
    <source>
        <dbReference type="Proteomes" id="UP000772434"/>
    </source>
</evidence>
<dbReference type="InterPro" id="IPR027417">
    <property type="entry name" value="P-loop_NTPase"/>
</dbReference>
<evidence type="ECO:0000256" key="1">
    <source>
        <dbReference type="ARBA" id="ARBA00022737"/>
    </source>
</evidence>
<dbReference type="PANTHER" id="PTHR10039:SF17">
    <property type="entry name" value="FUNGAL STAND N-TERMINAL GOODBYE DOMAIN-CONTAINING PROTEIN-RELATED"/>
    <property type="match status" value="1"/>
</dbReference>
<dbReference type="Gene3D" id="3.40.50.300">
    <property type="entry name" value="P-loop containing nucleotide triphosphate hydrolases"/>
    <property type="match status" value="1"/>
</dbReference>
<reference evidence="3" key="1">
    <citation type="submission" date="2020-11" db="EMBL/GenBank/DDBJ databases">
        <authorList>
            <consortium name="DOE Joint Genome Institute"/>
            <person name="Ahrendt S."/>
            <person name="Riley R."/>
            <person name="Andreopoulos W."/>
            <person name="Labutti K."/>
            <person name="Pangilinan J."/>
            <person name="Ruiz-Duenas F.J."/>
            <person name="Barrasa J.M."/>
            <person name="Sanchez-Garcia M."/>
            <person name="Camarero S."/>
            <person name="Miyauchi S."/>
            <person name="Serrano A."/>
            <person name="Linde D."/>
            <person name="Babiker R."/>
            <person name="Drula E."/>
            <person name="Ayuso-Fernandez I."/>
            <person name="Pacheco R."/>
            <person name="Padilla G."/>
            <person name="Ferreira P."/>
            <person name="Barriuso J."/>
            <person name="Kellner H."/>
            <person name="Castanera R."/>
            <person name="Alfaro M."/>
            <person name="Ramirez L."/>
            <person name="Pisabarro A.G."/>
            <person name="Kuo A."/>
            <person name="Tritt A."/>
            <person name="Lipzen A."/>
            <person name="He G."/>
            <person name="Yan M."/>
            <person name="Ng V."/>
            <person name="Cullen D."/>
            <person name="Martin F."/>
            <person name="Rosso M.-N."/>
            <person name="Henrissat B."/>
            <person name="Hibbett D."/>
            <person name="Martinez A.T."/>
            <person name="Grigoriev I.V."/>
        </authorList>
    </citation>
    <scope>NUCLEOTIDE SEQUENCE</scope>
    <source>
        <strain evidence="3">AH 40177</strain>
    </source>
</reference>
<protein>
    <recommendedName>
        <fullName evidence="2">Nephrocystin 3-like N-terminal domain-containing protein</fullName>
    </recommendedName>
</protein>
<feature type="domain" description="Nephrocystin 3-like N-terminal" evidence="2">
    <location>
        <begin position="340"/>
        <end position="501"/>
    </location>
</feature>
<accession>A0A9P5PFQ3</accession>
<name>A0A9P5PFQ3_9AGAR</name>
<evidence type="ECO:0000259" key="2">
    <source>
        <dbReference type="Pfam" id="PF24883"/>
    </source>
</evidence>
<dbReference type="Pfam" id="PF24883">
    <property type="entry name" value="NPHP3_N"/>
    <property type="match status" value="1"/>
</dbReference>
<dbReference type="EMBL" id="JADNRY010000208">
    <property type="protein sequence ID" value="KAF9061255.1"/>
    <property type="molecule type" value="Genomic_DNA"/>
</dbReference>
<evidence type="ECO:0000313" key="3">
    <source>
        <dbReference type="EMBL" id="KAF9061255.1"/>
    </source>
</evidence>
<dbReference type="AlphaFoldDB" id="A0A9P5PFQ3"/>